<dbReference type="OrthoDB" id="9792349at2"/>
<keyword evidence="1" id="KW-0812">Transmembrane</keyword>
<feature type="chain" id="PRO_5006624096" description="VPLPA-CTERM protein sorting domain-containing protein" evidence="2">
    <location>
        <begin position="32"/>
        <end position="222"/>
    </location>
</feature>
<keyword evidence="1" id="KW-1133">Transmembrane helix</keyword>
<protein>
    <recommendedName>
        <fullName evidence="5">VPLPA-CTERM protein sorting domain-containing protein</fullName>
    </recommendedName>
</protein>
<dbReference type="Proteomes" id="UP000199032">
    <property type="component" value="Unassembled WGS sequence"/>
</dbReference>
<dbReference type="EMBL" id="CZQA01000010">
    <property type="protein sequence ID" value="CUS37599.1"/>
    <property type="molecule type" value="Genomic_DNA"/>
</dbReference>
<accession>A0A0S4LK05</accession>
<proteinExistence type="predicted"/>
<reference evidence="3 4" key="1">
    <citation type="submission" date="2015-10" db="EMBL/GenBank/DDBJ databases">
        <authorList>
            <person name="Gilbert D.G."/>
        </authorList>
    </citation>
    <scope>NUCLEOTIDE SEQUENCE [LARGE SCALE GENOMIC DNA]</scope>
    <source>
        <strain evidence="3">COMA1</strain>
    </source>
</reference>
<keyword evidence="2" id="KW-0732">Signal</keyword>
<dbReference type="RefSeq" id="WP_090750054.1">
    <property type="nucleotide sequence ID" value="NZ_CZQA01000010.1"/>
</dbReference>
<sequence>MQMMKRWFRRGFALPVAAICALSVPVTGAQAALMTYSFAGNLDGDTTGSFQISGLFKYDNSTVGSGGVYNGTVKDYSFKMSFNGTDLYTSSFAAGANAVTLSKNISLGGGNGDRWELVTAASGNSLSDGSTPFSFGLRLNQIGGGLNLNVQDPPSLDSLNGGSARWRLLFEDGDGVPGAYVGSISSLTAVPLPTAVLLFGAGLISLVGLGAGGLRNLRTSKV</sequence>
<keyword evidence="1" id="KW-0472">Membrane</keyword>
<evidence type="ECO:0000313" key="4">
    <source>
        <dbReference type="Proteomes" id="UP000199032"/>
    </source>
</evidence>
<evidence type="ECO:0000256" key="2">
    <source>
        <dbReference type="SAM" id="SignalP"/>
    </source>
</evidence>
<gene>
    <name evidence="3" type="ORF">COMA1_40132</name>
</gene>
<keyword evidence="4" id="KW-1185">Reference proteome</keyword>
<evidence type="ECO:0000256" key="1">
    <source>
        <dbReference type="SAM" id="Phobius"/>
    </source>
</evidence>
<organism evidence="3 4">
    <name type="scientific">Candidatus Nitrospira nitrosa</name>
    <dbReference type="NCBI Taxonomy" id="1742972"/>
    <lineage>
        <taxon>Bacteria</taxon>
        <taxon>Pseudomonadati</taxon>
        <taxon>Nitrospirota</taxon>
        <taxon>Nitrospiria</taxon>
        <taxon>Nitrospirales</taxon>
        <taxon>Nitrospiraceae</taxon>
        <taxon>Nitrospira</taxon>
    </lineage>
</organism>
<dbReference type="STRING" id="1742972.COMA1_40132"/>
<feature type="signal peptide" evidence="2">
    <location>
        <begin position="1"/>
        <end position="31"/>
    </location>
</feature>
<name>A0A0S4LK05_9BACT</name>
<feature type="transmembrane region" description="Helical" evidence="1">
    <location>
        <begin position="195"/>
        <end position="214"/>
    </location>
</feature>
<dbReference type="AlphaFoldDB" id="A0A0S4LK05"/>
<evidence type="ECO:0000313" key="3">
    <source>
        <dbReference type="EMBL" id="CUS37599.1"/>
    </source>
</evidence>
<evidence type="ECO:0008006" key="5">
    <source>
        <dbReference type="Google" id="ProtNLM"/>
    </source>
</evidence>